<dbReference type="SUPFAM" id="SSF48452">
    <property type="entry name" value="TPR-like"/>
    <property type="match status" value="1"/>
</dbReference>
<dbReference type="Proteomes" id="UP000591131">
    <property type="component" value="Unassembled WGS sequence"/>
</dbReference>
<sequence length="517" mass="57145">MRGCFEFKVHRKGVSVIGKIATAGRTHMDTEPSNVETELTGGQFGREADLSTCAPIEAIAALDDKIQQLSAEVERDGTESPWSERSARLHDEIIECRMQKLAYEKVLLAQHMGLKNRHSSRGEAMPGLSSIVALTRLASATIALAEAYACGFYLEQCSKHLRSATRITEVDIPAFIESDGDIAVVEALQERLQADIAGCQGFACYQALIMNQQRTEAIGSCDNPAAGTFEEVRSNNGDRLACSLDVKVLDILNASLNQIRRGYSDRDLRCARIHELIAKTCTLKMQNPQEDGLDVESLDLALEHYQLAETIRAERFGTHSKPALEISLGVAQTKMAAGFREEAVQIMTMILRTIDWEASDVEPSFIIDNILRLSHWTSTSEDSGTDATTTEMLIKARELAVKNYVATDRRVVDITRDLALRAVKSEDFVNARYHLSEILEVERKLHGHYSIPVCRTLNALGSVLMAIGDGEDALSILSKAKLIAEGLLSSERRLESRESLTELLQSIERKLSDHGQV</sequence>
<reference evidence="1 2" key="1">
    <citation type="submission" date="2020-04" db="EMBL/GenBank/DDBJ databases">
        <title>Perkinsus chesapeaki whole genome sequence.</title>
        <authorList>
            <person name="Bogema D.R."/>
        </authorList>
    </citation>
    <scope>NUCLEOTIDE SEQUENCE [LARGE SCALE GENOMIC DNA]</scope>
    <source>
        <strain evidence="1">ATCC PRA-425</strain>
    </source>
</reference>
<dbReference type="OrthoDB" id="669460at2759"/>
<dbReference type="EMBL" id="JAAPAO010000021">
    <property type="protein sequence ID" value="KAF4677065.1"/>
    <property type="molecule type" value="Genomic_DNA"/>
</dbReference>
<gene>
    <name evidence="1" type="ORF">FOL47_003516</name>
</gene>
<keyword evidence="2" id="KW-1185">Reference proteome</keyword>
<proteinExistence type="predicted"/>
<dbReference type="InterPro" id="IPR011990">
    <property type="entry name" value="TPR-like_helical_dom_sf"/>
</dbReference>
<name>A0A7J6MZP6_PERCH</name>
<protein>
    <submittedName>
        <fullName evidence="1">Uncharacterized protein</fullName>
    </submittedName>
</protein>
<evidence type="ECO:0000313" key="2">
    <source>
        <dbReference type="Proteomes" id="UP000591131"/>
    </source>
</evidence>
<accession>A0A7J6MZP6</accession>
<organism evidence="1 2">
    <name type="scientific">Perkinsus chesapeaki</name>
    <name type="common">Clam parasite</name>
    <name type="synonym">Perkinsus andrewsi</name>
    <dbReference type="NCBI Taxonomy" id="330153"/>
    <lineage>
        <taxon>Eukaryota</taxon>
        <taxon>Sar</taxon>
        <taxon>Alveolata</taxon>
        <taxon>Perkinsozoa</taxon>
        <taxon>Perkinsea</taxon>
        <taxon>Perkinsida</taxon>
        <taxon>Perkinsidae</taxon>
        <taxon>Perkinsus</taxon>
    </lineage>
</organism>
<evidence type="ECO:0000313" key="1">
    <source>
        <dbReference type="EMBL" id="KAF4677065.1"/>
    </source>
</evidence>
<dbReference type="Gene3D" id="1.25.40.10">
    <property type="entry name" value="Tetratricopeptide repeat domain"/>
    <property type="match status" value="1"/>
</dbReference>
<dbReference type="AlphaFoldDB" id="A0A7J6MZP6"/>
<comment type="caution">
    <text evidence="1">The sequence shown here is derived from an EMBL/GenBank/DDBJ whole genome shotgun (WGS) entry which is preliminary data.</text>
</comment>